<proteinExistence type="predicted"/>
<name>A0A819ATN5_9BILA</name>
<dbReference type="PANTHER" id="PTHR46579:SF1">
    <property type="entry name" value="F5_8 TYPE C DOMAIN-CONTAINING PROTEIN"/>
    <property type="match status" value="1"/>
</dbReference>
<dbReference type="AlphaFoldDB" id="A0A819ATN5"/>
<feature type="region of interest" description="Disordered" evidence="1">
    <location>
        <begin position="819"/>
        <end position="859"/>
    </location>
</feature>
<evidence type="ECO:0000313" key="3">
    <source>
        <dbReference type="Proteomes" id="UP000663823"/>
    </source>
</evidence>
<evidence type="ECO:0000256" key="1">
    <source>
        <dbReference type="SAM" id="MobiDB-lite"/>
    </source>
</evidence>
<dbReference type="EMBL" id="CAJOAX010002357">
    <property type="protein sequence ID" value="CAF3790516.1"/>
    <property type="molecule type" value="Genomic_DNA"/>
</dbReference>
<gene>
    <name evidence="2" type="ORF">OTI717_LOCUS17692</name>
</gene>
<feature type="region of interest" description="Disordered" evidence="1">
    <location>
        <begin position="1061"/>
        <end position="1080"/>
    </location>
</feature>
<sequence length="1120" mass="127675">MDITIPEPLLINDQSASCNTFQIDTLAAQQSDNAASSSLSSADGDNDDGDLDELFHAADMNYQQKIYTNSFLPIHDACEIIIKLSRRLNLDKSKTTILLNGIRSLLPSDNKLPRTIVGLMKTLGFNNTKKVIYYCTECLTRLTTPQQTTCSPNCTLNNKYRPFSNVSELTINNVKNEICNNIVRYANIINDYRNQSKLLLPCDIPNADIYQTLSSTTSIKKNQHQVTIMLHIDGGQVTKHGGKSLWSIQATLCEIPPPIRDNKKATMVFGIWFSNRHPDRNLLWTNIVHQIQQLFAEEISVKISNCQLKFIVRIQLITFDLPALALNCVSIDKQVFYPYSPNPYPRKTVDDYRRHGVSSSASITTLGIKGATPLTHILLFPSQICIDYMHLSCSGHMKTLISYWHKMLLPHVFVEASNYLTSVILPHHFKYQFMPLVDYNTWKTKFFRDFMIYISPVFCILFLPDKYALHYLYYYIYIRTLYHYQTASELDDIDSLFDAYHKNLSILYGPKSELLTVHLHLHLKEQVMSHGSLSMTSCFARESYLGLALNMCHGKKYILEQYITWYNIERSLYENNTIGVNDIFITERFNERHIDIHIIEQYKTKLVECLTKQQIIPDAALQIQYYSRYRRGFKTFRSKAYSRGGKAISYQIYCIMIRSSSRLTAGINNRYSSKEYVLASFMKGTKHAVIPTTSININPINTEKGEIKICGDRTPLTILARGSKAQMNLNKTKFARETGSEEIDLGQFVDDDDEEKENDVCDDFDVSTSLLQTPSTLQASINSKENPMDKPSESYSSSRYSITYAIKDKASIDFDKVYNPSSTANKRHHDFDSSLDGSDDDEDEAPPIVGKKHPDINDSSKMLNKLISRKKVPAKKKKKTTTIIDDSTAVECKGCSILREELNKFHKRLERVERVIPAVGLDTSGTTNATPSLAKIEEINKNIKKFFDVDASTVKGPRERPTIFIRYLFTISNHVTDYRQYLENHADLLKDFVQYRCPGIINIEQTWNEIIKSMGSLGNDIKKNSKKKEARQIVNMPNNQQQLIITTSTNGTTTSAVNLRSSSNSISSSAPPSIGPTNERTSTIVSSFPISTITTIDYQINNYFIRTSPWLTYLPSIFKR</sequence>
<organism evidence="2 3">
    <name type="scientific">Rotaria sordida</name>
    <dbReference type="NCBI Taxonomy" id="392033"/>
    <lineage>
        <taxon>Eukaryota</taxon>
        <taxon>Metazoa</taxon>
        <taxon>Spiralia</taxon>
        <taxon>Gnathifera</taxon>
        <taxon>Rotifera</taxon>
        <taxon>Eurotatoria</taxon>
        <taxon>Bdelloidea</taxon>
        <taxon>Philodinida</taxon>
        <taxon>Philodinidae</taxon>
        <taxon>Rotaria</taxon>
    </lineage>
</organism>
<dbReference type="PANTHER" id="PTHR46579">
    <property type="entry name" value="F5/8 TYPE C DOMAIN-CONTAINING PROTEIN-RELATED"/>
    <property type="match status" value="1"/>
</dbReference>
<comment type="caution">
    <text evidence="2">The sequence shown here is derived from an EMBL/GenBank/DDBJ whole genome shotgun (WGS) entry which is preliminary data.</text>
</comment>
<protein>
    <submittedName>
        <fullName evidence="2">Uncharacterized protein</fullName>
    </submittedName>
</protein>
<reference evidence="2" key="1">
    <citation type="submission" date="2021-02" db="EMBL/GenBank/DDBJ databases">
        <authorList>
            <person name="Nowell W R."/>
        </authorList>
    </citation>
    <scope>NUCLEOTIDE SEQUENCE</scope>
</reference>
<evidence type="ECO:0000313" key="2">
    <source>
        <dbReference type="EMBL" id="CAF3790516.1"/>
    </source>
</evidence>
<feature type="compositionally biased region" description="Low complexity" evidence="1">
    <location>
        <begin position="1061"/>
        <end position="1072"/>
    </location>
</feature>
<accession>A0A819ATN5</accession>
<dbReference type="Proteomes" id="UP000663823">
    <property type="component" value="Unassembled WGS sequence"/>
</dbReference>